<evidence type="ECO:0000313" key="5">
    <source>
        <dbReference type="Proteomes" id="UP001180081"/>
    </source>
</evidence>
<dbReference type="Gene3D" id="3.40.630.30">
    <property type="match status" value="1"/>
</dbReference>
<evidence type="ECO:0000259" key="3">
    <source>
        <dbReference type="PROSITE" id="PS51186"/>
    </source>
</evidence>
<dbReference type="CDD" id="cd04301">
    <property type="entry name" value="NAT_SF"/>
    <property type="match status" value="1"/>
</dbReference>
<proteinExistence type="predicted"/>
<reference evidence="4" key="1">
    <citation type="journal article" date="2014" name="Int. J. Syst. Evol. Microbiol.">
        <title>Complete genome of a new Firmicutes species belonging to the dominant human colonic microbiota ('Ruminococcus bicirculans') reveals two chromosomes and a selective capacity to utilize plant glucans.</title>
        <authorList>
            <consortium name="NISC Comparative Sequencing Program"/>
            <person name="Wegmann U."/>
            <person name="Louis P."/>
            <person name="Goesmann A."/>
            <person name="Henrissat B."/>
            <person name="Duncan S.H."/>
            <person name="Flint H.J."/>
        </authorList>
    </citation>
    <scope>NUCLEOTIDE SEQUENCE</scope>
    <source>
        <strain evidence="4">CECT 7703</strain>
    </source>
</reference>
<dbReference type="Pfam" id="PF00583">
    <property type="entry name" value="Acetyltransf_1"/>
    <property type="match status" value="1"/>
</dbReference>
<gene>
    <name evidence="4" type="ORF">QWZ03_12600</name>
</gene>
<dbReference type="RefSeq" id="WP_290333041.1">
    <property type="nucleotide sequence ID" value="NZ_JAUFPU010000010.1"/>
</dbReference>
<accession>A0ABT8B660</accession>
<dbReference type="EMBL" id="JAUFPU010000010">
    <property type="protein sequence ID" value="MDN3577611.1"/>
    <property type="molecule type" value="Genomic_DNA"/>
</dbReference>
<dbReference type="InterPro" id="IPR050832">
    <property type="entry name" value="Bact_Acetyltransf"/>
</dbReference>
<organism evidence="4 5">
    <name type="scientific">Chitinimonas viridis</name>
    <dbReference type="NCBI Taxonomy" id="664880"/>
    <lineage>
        <taxon>Bacteria</taxon>
        <taxon>Pseudomonadati</taxon>
        <taxon>Pseudomonadota</taxon>
        <taxon>Betaproteobacteria</taxon>
        <taxon>Neisseriales</taxon>
        <taxon>Chitinibacteraceae</taxon>
        <taxon>Chitinimonas</taxon>
    </lineage>
</organism>
<dbReference type="SUPFAM" id="SSF55729">
    <property type="entry name" value="Acyl-CoA N-acyltransferases (Nat)"/>
    <property type="match status" value="1"/>
</dbReference>
<reference evidence="4" key="2">
    <citation type="submission" date="2023-06" db="EMBL/GenBank/DDBJ databases">
        <authorList>
            <person name="Lucena T."/>
            <person name="Sun Q."/>
        </authorList>
    </citation>
    <scope>NUCLEOTIDE SEQUENCE</scope>
    <source>
        <strain evidence="4">CECT 7703</strain>
    </source>
</reference>
<keyword evidence="2" id="KW-0012">Acyltransferase</keyword>
<dbReference type="PANTHER" id="PTHR43877">
    <property type="entry name" value="AMINOALKYLPHOSPHONATE N-ACETYLTRANSFERASE-RELATED-RELATED"/>
    <property type="match status" value="1"/>
</dbReference>
<keyword evidence="5" id="KW-1185">Reference proteome</keyword>
<evidence type="ECO:0000256" key="2">
    <source>
        <dbReference type="ARBA" id="ARBA00023315"/>
    </source>
</evidence>
<feature type="domain" description="N-acetyltransferase" evidence="3">
    <location>
        <begin position="1"/>
        <end position="166"/>
    </location>
</feature>
<dbReference type="InterPro" id="IPR000182">
    <property type="entry name" value="GNAT_dom"/>
</dbReference>
<name>A0ABT8B660_9NEIS</name>
<dbReference type="InterPro" id="IPR016181">
    <property type="entry name" value="Acyl_CoA_acyltransferase"/>
</dbReference>
<sequence>MLIRQLVPADLDLFRALRLAGLRECPAAFAASLEEEAELPPGQMSEWLQAGPHGCILGAFDGEVLVGVVGLGRERMRKLRHKAVVWGMYVAASHRRRGVALALLQSLKQRAAGMAGLRQLNLGVHTRNAPALALYAALGFTVYGTETHCMQVDGTWHDEYLMACTL</sequence>
<dbReference type="PROSITE" id="PS51186">
    <property type="entry name" value="GNAT"/>
    <property type="match status" value="1"/>
</dbReference>
<dbReference type="Proteomes" id="UP001180081">
    <property type="component" value="Unassembled WGS sequence"/>
</dbReference>
<comment type="caution">
    <text evidence="4">The sequence shown here is derived from an EMBL/GenBank/DDBJ whole genome shotgun (WGS) entry which is preliminary data.</text>
</comment>
<evidence type="ECO:0000313" key="4">
    <source>
        <dbReference type="EMBL" id="MDN3577611.1"/>
    </source>
</evidence>
<evidence type="ECO:0000256" key="1">
    <source>
        <dbReference type="ARBA" id="ARBA00022679"/>
    </source>
</evidence>
<protein>
    <submittedName>
        <fullName evidence="4">GNAT family N-acetyltransferase</fullName>
    </submittedName>
</protein>
<keyword evidence="1" id="KW-0808">Transferase</keyword>
<dbReference type="PANTHER" id="PTHR43877:SF2">
    <property type="entry name" value="AMINOALKYLPHOSPHONATE N-ACETYLTRANSFERASE-RELATED"/>
    <property type="match status" value="1"/>
</dbReference>